<protein>
    <recommendedName>
        <fullName evidence="3">F-box domain-containing protein</fullName>
    </recommendedName>
</protein>
<organism evidence="2">
    <name type="scientific">Caenorhabditis remanei</name>
    <name type="common">Caenorhabditis vulgaris</name>
    <dbReference type="NCBI Taxonomy" id="31234"/>
    <lineage>
        <taxon>Eukaryota</taxon>
        <taxon>Metazoa</taxon>
        <taxon>Ecdysozoa</taxon>
        <taxon>Nematoda</taxon>
        <taxon>Chromadorea</taxon>
        <taxon>Rhabditida</taxon>
        <taxon>Rhabditina</taxon>
        <taxon>Rhabditomorpha</taxon>
        <taxon>Rhabditoidea</taxon>
        <taxon>Rhabditidae</taxon>
        <taxon>Peloderinae</taxon>
        <taxon>Caenorhabditis</taxon>
    </lineage>
</organism>
<dbReference type="RefSeq" id="XP_003106697.2">
    <property type="nucleotide sequence ID" value="XM_003106649.2"/>
</dbReference>
<dbReference type="EMBL" id="DS268432">
    <property type="protein sequence ID" value="EFO97303.1"/>
    <property type="molecule type" value="Genomic_DNA"/>
</dbReference>
<gene>
    <name evidence="1" type="ORF">CRE_16728</name>
</gene>
<dbReference type="STRING" id="31234.E3MAP5"/>
<sequence length="334" mass="38751">MSESEQKELNQRVSVLPLVVLEPILAKLDLIDIIDQSLKFPNIHITAKLLKIQATLKWLVRAPGHYVINILPDIPNTENIVFRLSPPERNNEESLGSLATKFYRRQRVFFITCGESLAEKHEMFKNLSYFLIRLFKIKEFNFDSNIHFGFIGNYMSRFNLFKLVCPELTVEEVDILMEKKKIEHLQLDTTVISRKPVKISLKYPLVDLPTSDWIAPESLMEMSCTNLRIGKGFVARYGLREPDNYFIIAPKELAACINAWANGALEQTQTMFMNCQEGCKREYRNALFKLKSINVVVDNTYADVYQFRRRDGRMVTVAFQSGEGDRNRVMFTFQ</sequence>
<dbReference type="HOGENOM" id="CLU_055511_0_0_1"/>
<dbReference type="PANTHER" id="PTHR21503">
    <property type="entry name" value="F-BOX-CONTAINING HYPOTHETICAL PROTEIN C.ELEGANS"/>
    <property type="match status" value="1"/>
</dbReference>
<dbReference type="CTD" id="9809472"/>
<dbReference type="Proteomes" id="UP000008281">
    <property type="component" value="Unassembled WGS sequence"/>
</dbReference>
<dbReference type="KEGG" id="crq:GCK72_023226"/>
<evidence type="ECO:0000313" key="2">
    <source>
        <dbReference type="Proteomes" id="UP000008281"/>
    </source>
</evidence>
<keyword evidence="2" id="KW-1185">Reference proteome</keyword>
<reference evidence="1" key="1">
    <citation type="submission" date="2007-07" db="EMBL/GenBank/DDBJ databases">
        <title>PCAP assembly of the Caenorhabditis remanei genome.</title>
        <authorList>
            <consortium name="The Caenorhabditis remanei Sequencing Consortium"/>
            <person name="Wilson R.K."/>
        </authorList>
    </citation>
    <scope>NUCLEOTIDE SEQUENCE [LARGE SCALE GENOMIC DNA]</scope>
    <source>
        <strain evidence="1">PB4641</strain>
    </source>
</reference>
<dbReference type="InParanoid" id="E3MAP5"/>
<dbReference type="OMA" id="KCRITRS"/>
<evidence type="ECO:0000313" key="1">
    <source>
        <dbReference type="EMBL" id="EFO97303.1"/>
    </source>
</evidence>
<proteinExistence type="predicted"/>
<dbReference type="OrthoDB" id="5909860at2759"/>
<evidence type="ECO:0008006" key="3">
    <source>
        <dbReference type="Google" id="ProtNLM"/>
    </source>
</evidence>
<name>E3MAP5_CAERE</name>
<accession>E3MAP5</accession>
<dbReference type="eggNOG" id="ENOG502RUH6">
    <property type="taxonomic scope" value="Eukaryota"/>
</dbReference>
<dbReference type="GeneID" id="9809472"/>
<dbReference type="PANTHER" id="PTHR21503:SF8">
    <property type="entry name" value="F-BOX ASSOCIATED DOMAIN-CONTAINING PROTEIN-RELATED"/>
    <property type="match status" value="1"/>
</dbReference>
<dbReference type="AlphaFoldDB" id="E3MAP5"/>